<gene>
    <name evidence="1" type="ORF">ENO10_00210</name>
</gene>
<name>A0A7C2M3G5_9FLAO</name>
<dbReference type="EMBL" id="DSEE01000014">
    <property type="protein sequence ID" value="HER39624.1"/>
    <property type="molecule type" value="Genomic_DNA"/>
</dbReference>
<proteinExistence type="predicted"/>
<evidence type="ECO:0000313" key="1">
    <source>
        <dbReference type="EMBL" id="HER39624.1"/>
    </source>
</evidence>
<dbReference type="Proteomes" id="UP000885753">
    <property type="component" value="Unassembled WGS sequence"/>
</dbReference>
<dbReference type="AlphaFoldDB" id="A0A7C2M3G5"/>
<sequence>MRPIKVPVQLMISAQQEHYVSRLRFFLLLKMMYPQGKSRLSWGEMRAIQQVLRIKSEKTIQSYVRFFEKKGWLRLNAKTGYYLIKSFDRIREENGWRMRSAILLLPLDIYRLKAFIGAGVYAYLHSIYLKRQREKESVRKKGRTYHFLLSGRNRKKAVPVSVKGVEKIFKISKAIASRLKKAAEKEKLIKVRKKYSEPVSKEMVQWSLKYNDLPQNIVFRRKKYRLQLIDTITPLFSFTRRKKMKTL</sequence>
<organism evidence="1">
    <name type="scientific">Salinimicrobium catena</name>
    <dbReference type="NCBI Taxonomy" id="390640"/>
    <lineage>
        <taxon>Bacteria</taxon>
        <taxon>Pseudomonadati</taxon>
        <taxon>Bacteroidota</taxon>
        <taxon>Flavobacteriia</taxon>
        <taxon>Flavobacteriales</taxon>
        <taxon>Flavobacteriaceae</taxon>
        <taxon>Salinimicrobium</taxon>
    </lineage>
</organism>
<comment type="caution">
    <text evidence="1">The sequence shown here is derived from an EMBL/GenBank/DDBJ whole genome shotgun (WGS) entry which is preliminary data.</text>
</comment>
<protein>
    <submittedName>
        <fullName evidence="1">Uncharacterized protein</fullName>
    </submittedName>
</protein>
<accession>A0A7C2M3G5</accession>
<reference evidence="1" key="1">
    <citation type="journal article" date="2020" name="mSystems">
        <title>Genome- and Community-Level Interaction Insights into Carbon Utilization and Element Cycling Functions of Hydrothermarchaeota in Hydrothermal Sediment.</title>
        <authorList>
            <person name="Zhou Z."/>
            <person name="Liu Y."/>
            <person name="Xu W."/>
            <person name="Pan J."/>
            <person name="Luo Z.H."/>
            <person name="Li M."/>
        </authorList>
    </citation>
    <scope>NUCLEOTIDE SEQUENCE [LARGE SCALE GENOMIC DNA]</scope>
    <source>
        <strain evidence="1">SpSt-1235</strain>
    </source>
</reference>